<evidence type="ECO:0000313" key="2">
    <source>
        <dbReference type="EMBL" id="EDV11511.1"/>
    </source>
</evidence>
<dbReference type="Proteomes" id="UP000008335">
    <property type="component" value="Unassembled WGS sequence"/>
</dbReference>
<accession>B3LLQ8</accession>
<dbReference type="OrthoDB" id="10279166at2759"/>
<gene>
    <name evidence="2" type="ORF">SCRG_01902</name>
</gene>
<reference evidence="2" key="2">
    <citation type="submission" date="2005-07" db="EMBL/GenBank/DDBJ databases">
        <title>Annotation of the Saccharomyces cerevisiae RM11-1a Genome.</title>
        <authorList>
            <consortium name="The Broad Institute Genome Sequencing Platform"/>
            <person name="Birren B."/>
            <person name="Lander E."/>
            <person name="Galagan J."/>
            <person name="Nusbaum C."/>
            <person name="Devon K."/>
            <person name="Cuomo C."/>
            <person name="Jaffe D."/>
            <person name="Butler J."/>
            <person name="Alvarez P."/>
            <person name="Gnerre S."/>
            <person name="Grabherr M."/>
            <person name="Kleber M."/>
            <person name="Mauceli E."/>
            <person name="Brockman W."/>
            <person name="MacCallum I.A."/>
            <person name="Rounsley S."/>
            <person name="Young S."/>
            <person name="LaButti K."/>
            <person name="Pushparaj V."/>
            <person name="DeCaprio D."/>
            <person name="Crawford M."/>
            <person name="Koehrsen M."/>
            <person name="Engels R."/>
            <person name="Montgomery P."/>
            <person name="Pearson M."/>
            <person name="Howarth C."/>
            <person name="Larson L."/>
            <person name="Luoma S."/>
            <person name="White J."/>
            <person name="O'Leary S."/>
            <person name="Kodira C."/>
            <person name="Zeng Q."/>
            <person name="Yandava C."/>
            <person name="Alvarado L."/>
            <person name="Pratt S."/>
            <person name="Kruglyak L."/>
        </authorList>
    </citation>
    <scope>NUCLEOTIDE SEQUENCE</scope>
    <source>
        <strain evidence="2">RM11-1a</strain>
    </source>
</reference>
<proteinExistence type="predicted"/>
<dbReference type="HOGENOM" id="CLU_130570_0_0_1"/>
<reference evidence="2" key="1">
    <citation type="submission" date="2005-03" db="EMBL/GenBank/DDBJ databases">
        <authorList>
            <person name="Giovannoni S.J."/>
            <person name="Cho J.-C."/>
            <person name="Ferriera S."/>
            <person name="Johnson J."/>
            <person name="Kravitz S."/>
            <person name="Halpern A."/>
            <person name="Remington K."/>
            <person name="Beeson K."/>
            <person name="Tran B."/>
            <person name="Rogers Y.-H."/>
            <person name="Friedman R."/>
            <person name="Venter J.C."/>
        </authorList>
    </citation>
    <scope>NUCLEOTIDE SEQUENCE</scope>
    <source>
        <strain evidence="2">RM11-1a</strain>
    </source>
</reference>
<sequence length="176" mass="20874">MCSYIRYILLHMRYEKKKILRLFNSLSFFYLFFDFFFHFLLLVNDAKVENMRKKCPQGKKLLKKATRPFVGAFRRRIRAKKNLISQFGQTGCIGCDGKFSIGITIEKYVLNLVVRIIIVFALCRITELSVFDSSLRCKSRKTRLSKAARKKETDHFYEQCRYVEVKFGLQMAYLQS</sequence>
<name>B3LLQ8_YEAS1</name>
<keyword evidence="1" id="KW-0472">Membrane</keyword>
<dbReference type="EMBL" id="CH408047">
    <property type="protein sequence ID" value="EDV11511.1"/>
    <property type="molecule type" value="Genomic_DNA"/>
</dbReference>
<organism evidence="2 3">
    <name type="scientific">Saccharomyces cerevisiae (strain RM11-1a)</name>
    <name type="common">Baker's yeast</name>
    <dbReference type="NCBI Taxonomy" id="285006"/>
    <lineage>
        <taxon>Eukaryota</taxon>
        <taxon>Fungi</taxon>
        <taxon>Dikarya</taxon>
        <taxon>Ascomycota</taxon>
        <taxon>Saccharomycotina</taxon>
        <taxon>Saccharomycetes</taxon>
        <taxon>Saccharomycetales</taxon>
        <taxon>Saccharomycetaceae</taxon>
        <taxon>Saccharomyces</taxon>
    </lineage>
</organism>
<dbReference type="AlphaFoldDB" id="B3LLQ8"/>
<keyword evidence="3" id="KW-1185">Reference proteome</keyword>
<evidence type="ECO:0000256" key="1">
    <source>
        <dbReference type="SAM" id="Phobius"/>
    </source>
</evidence>
<protein>
    <submittedName>
        <fullName evidence="2">Uncharacterized protein</fullName>
    </submittedName>
</protein>
<feature type="transmembrane region" description="Helical" evidence="1">
    <location>
        <begin position="21"/>
        <end position="43"/>
    </location>
</feature>
<keyword evidence="1" id="KW-1133">Transmembrane helix</keyword>
<evidence type="ECO:0000313" key="3">
    <source>
        <dbReference type="Proteomes" id="UP000008335"/>
    </source>
</evidence>
<keyword evidence="1" id="KW-0812">Transmembrane</keyword>